<dbReference type="InterPro" id="IPR045168">
    <property type="entry name" value="YTH_prot"/>
</dbReference>
<dbReference type="EMBL" id="LN871599">
    <property type="protein sequence ID" value="CCF76033.1"/>
    <property type="molecule type" value="Genomic_DNA"/>
</dbReference>
<dbReference type="InterPro" id="IPR007275">
    <property type="entry name" value="YTH_domain"/>
</dbReference>
<dbReference type="GO" id="GO:0000398">
    <property type="term" value="P:mRNA splicing, via spliceosome"/>
    <property type="evidence" value="ECO:0007669"/>
    <property type="project" value="TreeGrafter"/>
</dbReference>
<dbReference type="CDD" id="cd21134">
    <property type="entry name" value="YTH"/>
    <property type="match status" value="1"/>
</dbReference>
<sequence>MKYFLIKSYNEDNITTAYRNSCWATSERNAVTFSQALDKGPVTLIFSVNGSSKFCGYSRMLNKPGQSIKVDIFKAPDGNLLKWKIFDIQWVFYGDVHFSATEHIVNSLNFNKPLKIGRDGQEIDPFAAQQLIDLFNNPNYTNLANQSPHIQQLLPFQTQLLPPQQLPSQTSTHNQIDNNLYELPANKNVYASLNSLKLAANSNPALAIFPIDLTNLSYEQYIELYQKSGENENPLVEVTEKN</sequence>
<evidence type="ECO:0000259" key="1">
    <source>
        <dbReference type="PROSITE" id="PS50882"/>
    </source>
</evidence>
<dbReference type="VEuPathDB" id="PiroplasmaDB:BmR1_04g09305"/>
<keyword evidence="3" id="KW-1185">Reference proteome</keyword>
<reference evidence="2 3" key="2">
    <citation type="journal article" date="2013" name="PLoS ONE">
        <title>Whole genome mapping and re-organization of the nuclear and mitochondrial genomes of Babesia microti isolates.</title>
        <authorList>
            <person name="Cornillot E."/>
            <person name="Dassouli A."/>
            <person name="Garg A."/>
            <person name="Pachikara N."/>
            <person name="Randazzo S."/>
            <person name="Depoix D."/>
            <person name="Carcy B."/>
            <person name="Delbecq S."/>
            <person name="Frutos R."/>
            <person name="Silva J.C."/>
            <person name="Sutton R."/>
            <person name="Krause P.J."/>
            <person name="Mamoun C.B."/>
        </authorList>
    </citation>
    <scope>NUCLEOTIDE SEQUENCE [LARGE SCALE GENOMIC DNA]</scope>
    <source>
        <strain evidence="2 3">RI</strain>
    </source>
</reference>
<dbReference type="Proteomes" id="UP000002899">
    <property type="component" value="Chromosome IV"/>
</dbReference>
<dbReference type="GeneID" id="24426487"/>
<dbReference type="AlphaFoldDB" id="I7J9S6"/>
<dbReference type="KEGG" id="bmic:BmR1_04g09305"/>
<evidence type="ECO:0000313" key="3">
    <source>
        <dbReference type="Proteomes" id="UP000002899"/>
    </source>
</evidence>
<dbReference type="RefSeq" id="XP_012650441.1">
    <property type="nucleotide sequence ID" value="XM_012794987.1"/>
</dbReference>
<accession>I7J9S6</accession>
<protein>
    <submittedName>
        <fullName evidence="2">YT521-B-like domain</fullName>
    </submittedName>
</protein>
<organism evidence="2 3">
    <name type="scientific">Babesia microti (strain RI)</name>
    <dbReference type="NCBI Taxonomy" id="1133968"/>
    <lineage>
        <taxon>Eukaryota</taxon>
        <taxon>Sar</taxon>
        <taxon>Alveolata</taxon>
        <taxon>Apicomplexa</taxon>
        <taxon>Aconoidasida</taxon>
        <taxon>Piroplasmida</taxon>
        <taxon>Babesiidae</taxon>
        <taxon>Babesia</taxon>
    </lineage>
</organism>
<gene>
    <name evidence="2" type="ORF">BmR1_04g09305</name>
</gene>
<dbReference type="Gene3D" id="3.10.590.10">
    <property type="entry name" value="ph1033 like domains"/>
    <property type="match status" value="1"/>
</dbReference>
<reference evidence="2 3" key="1">
    <citation type="journal article" date="2012" name="Nucleic Acids Res.">
        <title>Sequencing of the smallest Apicomplexan genome from the human pathogen Babesia microti.</title>
        <authorList>
            <person name="Cornillot E."/>
            <person name="Hadj-Kaddour K."/>
            <person name="Dassouli A."/>
            <person name="Noel B."/>
            <person name="Ranwez V."/>
            <person name="Vacherie B."/>
            <person name="Augagneur Y."/>
            <person name="Bres V."/>
            <person name="Duclos A."/>
            <person name="Randazzo S."/>
            <person name="Carcy B."/>
            <person name="Debierre-Grockiego F."/>
            <person name="Delbecq S."/>
            <person name="Moubri-Menage K."/>
            <person name="Shams-Eldin H."/>
            <person name="Usmani-Brown S."/>
            <person name="Bringaud F."/>
            <person name="Wincker P."/>
            <person name="Vivares C.P."/>
            <person name="Schwarz R.T."/>
            <person name="Schetters T.P."/>
            <person name="Krause P.J."/>
            <person name="Gorenflot A."/>
            <person name="Berry V."/>
            <person name="Barbe V."/>
            <person name="Ben Mamoun C."/>
        </authorList>
    </citation>
    <scope>NUCLEOTIDE SEQUENCE [LARGE SCALE GENOMIC DNA]</scope>
    <source>
        <strain evidence="2 3">RI</strain>
    </source>
</reference>
<dbReference type="Pfam" id="PF04146">
    <property type="entry name" value="YTH"/>
    <property type="match status" value="1"/>
</dbReference>
<dbReference type="PROSITE" id="PS50882">
    <property type="entry name" value="YTH"/>
    <property type="match status" value="1"/>
</dbReference>
<feature type="domain" description="YTH" evidence="1">
    <location>
        <begin position="1"/>
        <end position="135"/>
    </location>
</feature>
<dbReference type="PANTHER" id="PTHR12357:SF3">
    <property type="entry name" value="YTH DOMAIN-CONTAINING PROTEIN 1"/>
    <property type="match status" value="1"/>
</dbReference>
<dbReference type="GO" id="GO:0003729">
    <property type="term" value="F:mRNA binding"/>
    <property type="evidence" value="ECO:0007669"/>
    <property type="project" value="TreeGrafter"/>
</dbReference>
<dbReference type="OrthoDB" id="6103986at2759"/>
<name>I7J9S6_BABMR</name>
<dbReference type="GO" id="GO:0005654">
    <property type="term" value="C:nucleoplasm"/>
    <property type="evidence" value="ECO:0007669"/>
    <property type="project" value="TreeGrafter"/>
</dbReference>
<proteinExistence type="predicted"/>
<dbReference type="GO" id="GO:1990247">
    <property type="term" value="F:N6-methyladenosine-containing RNA reader activity"/>
    <property type="evidence" value="ECO:0007669"/>
    <property type="project" value="TreeGrafter"/>
</dbReference>
<reference evidence="2 3" key="3">
    <citation type="journal article" date="2016" name="Sci. Rep.">
        <title>Genome-wide diversity and gene expression profiling of Babesia microti isolates identify polymorphic genes that mediate host-pathogen interactions.</title>
        <authorList>
            <person name="Silva J.C."/>
            <person name="Cornillot E."/>
            <person name="McCracken C."/>
            <person name="Usmani-Brown S."/>
            <person name="Dwivedi A."/>
            <person name="Ifeonu O.O."/>
            <person name="Crabtree J."/>
            <person name="Gotia H.T."/>
            <person name="Virji A.Z."/>
            <person name="Reynes C."/>
            <person name="Colinge J."/>
            <person name="Kumar V."/>
            <person name="Lawres L."/>
            <person name="Pazzi J.E."/>
            <person name="Pablo J.V."/>
            <person name="Hung C."/>
            <person name="Brancato J."/>
            <person name="Kumari P."/>
            <person name="Orvis J."/>
            <person name="Tretina K."/>
            <person name="Chibucos M."/>
            <person name="Ott S."/>
            <person name="Sadzewicz L."/>
            <person name="Sengamalay N."/>
            <person name="Shetty A.C."/>
            <person name="Su Q."/>
            <person name="Tallon L."/>
            <person name="Fraser C.M."/>
            <person name="Frutos R."/>
            <person name="Molina D.M."/>
            <person name="Krause P.J."/>
            <person name="Ben Mamoun C."/>
        </authorList>
    </citation>
    <scope>NUCLEOTIDE SEQUENCE [LARGE SCALE GENOMIC DNA]</scope>
    <source>
        <strain evidence="2 3">RI</strain>
    </source>
</reference>
<evidence type="ECO:0000313" key="2">
    <source>
        <dbReference type="EMBL" id="CCF76033.1"/>
    </source>
</evidence>
<dbReference type="PANTHER" id="PTHR12357">
    <property type="entry name" value="YTH YT521-B HOMOLOGY DOMAIN-CONTAINING"/>
    <property type="match status" value="1"/>
</dbReference>
<dbReference type="GO" id="GO:0048024">
    <property type="term" value="P:regulation of mRNA splicing, via spliceosome"/>
    <property type="evidence" value="ECO:0007669"/>
    <property type="project" value="TreeGrafter"/>
</dbReference>